<protein>
    <recommendedName>
        <fullName evidence="8">GPI-anchored wall transfer protein</fullName>
        <ecNumber evidence="8">2.3.-.-</ecNumber>
    </recommendedName>
</protein>
<dbReference type="Proteomes" id="UP000094236">
    <property type="component" value="Unassembled WGS sequence"/>
</dbReference>
<evidence type="ECO:0000256" key="2">
    <source>
        <dbReference type="ARBA" id="ARBA00004687"/>
    </source>
</evidence>
<keyword evidence="5 8" id="KW-0812">Transmembrane</keyword>
<evidence type="ECO:0000256" key="8">
    <source>
        <dbReference type="RuleBase" id="RU280819"/>
    </source>
</evidence>
<feature type="transmembrane region" description="Helical" evidence="8">
    <location>
        <begin position="460"/>
        <end position="478"/>
    </location>
</feature>
<evidence type="ECO:0000256" key="6">
    <source>
        <dbReference type="ARBA" id="ARBA00022989"/>
    </source>
</evidence>
<reference evidence="10" key="1">
    <citation type="submission" date="2016-05" db="EMBL/GenBank/DDBJ databases">
        <title>Comparative genomics of biotechnologically important yeasts.</title>
        <authorList>
            <consortium name="DOE Joint Genome Institute"/>
            <person name="Riley R."/>
            <person name="Haridas S."/>
            <person name="Wolfe K.H."/>
            <person name="Lopes M.R."/>
            <person name="Hittinger C.T."/>
            <person name="Goker M."/>
            <person name="Salamov A."/>
            <person name="Wisecaver J."/>
            <person name="Long T.M."/>
            <person name="Aerts A.L."/>
            <person name="Barry K."/>
            <person name="Choi C."/>
            <person name="Clum A."/>
            <person name="Coughlan A.Y."/>
            <person name="Deshpande S."/>
            <person name="Douglass A.P."/>
            <person name="Hanson S.J."/>
            <person name="Klenk H.-P."/>
            <person name="Labutti K."/>
            <person name="Lapidus A."/>
            <person name="Lindquist E."/>
            <person name="Lipzen A."/>
            <person name="Meier-Kolthoff J.P."/>
            <person name="Ohm R.A."/>
            <person name="Otillar R.P."/>
            <person name="Pangilinan J."/>
            <person name="Peng Y."/>
            <person name="Rokas A."/>
            <person name="Rosa C.A."/>
            <person name="Scheuner C."/>
            <person name="Sibirny A.A."/>
            <person name="Slot J.C."/>
            <person name="Stielow J.B."/>
            <person name="Sun H."/>
            <person name="Kurtzman C.P."/>
            <person name="Blackwell M."/>
            <person name="Grigoriev I.V."/>
            <person name="Jeffries T.W."/>
        </authorList>
    </citation>
    <scope>NUCLEOTIDE SEQUENCE [LARGE SCALE GENOMIC DNA]</scope>
    <source>
        <strain evidence="10">NRRL Y-2460</strain>
    </source>
</reference>
<dbReference type="GO" id="GO:0005789">
    <property type="term" value="C:endoplasmic reticulum membrane"/>
    <property type="evidence" value="ECO:0007669"/>
    <property type="project" value="UniProtKB-SubCell"/>
</dbReference>
<dbReference type="OrthoDB" id="15270at2759"/>
<feature type="transmembrane region" description="Helical" evidence="8">
    <location>
        <begin position="51"/>
        <end position="73"/>
    </location>
</feature>
<comment type="pathway">
    <text evidence="2 8">Glycolipid biosynthesis; glycosylphosphatidylinositol-anchor biosynthesis.</text>
</comment>
<dbReference type="UniPathway" id="UPA00196"/>
<dbReference type="EMBL" id="KV454015">
    <property type="protein sequence ID" value="ODV94976.1"/>
    <property type="molecule type" value="Genomic_DNA"/>
</dbReference>
<keyword evidence="4 8" id="KW-0337">GPI-anchor biosynthesis</keyword>
<feature type="transmembrane region" description="Helical" evidence="8">
    <location>
        <begin position="267"/>
        <end position="286"/>
    </location>
</feature>
<feature type="transmembrane region" description="Helical" evidence="8">
    <location>
        <begin position="20"/>
        <end position="39"/>
    </location>
</feature>
<dbReference type="GO" id="GO:0032216">
    <property type="term" value="F:glucosaminyl-phosphatidylinositol O-acyltransferase activity"/>
    <property type="evidence" value="ECO:0007669"/>
    <property type="project" value="EnsemblFungi"/>
</dbReference>
<evidence type="ECO:0000313" key="9">
    <source>
        <dbReference type="EMBL" id="ODV94976.1"/>
    </source>
</evidence>
<gene>
    <name evidence="9" type="ORF">PACTADRAFT_3862</name>
</gene>
<feature type="transmembrane region" description="Helical" evidence="8">
    <location>
        <begin position="354"/>
        <end position="378"/>
    </location>
</feature>
<dbReference type="PANTHER" id="PTHR20661:SF0">
    <property type="entry name" value="PHOSPHATIDYLINOSITOL-GLYCAN BIOSYNTHESIS CLASS W PROTEIN"/>
    <property type="match status" value="1"/>
</dbReference>
<keyword evidence="8" id="KW-0808">Transferase</keyword>
<evidence type="ECO:0000256" key="1">
    <source>
        <dbReference type="ARBA" id="ARBA00004477"/>
    </source>
</evidence>
<dbReference type="GO" id="GO:0072659">
    <property type="term" value="P:protein localization to plasma membrane"/>
    <property type="evidence" value="ECO:0007669"/>
    <property type="project" value="TreeGrafter"/>
</dbReference>
<feature type="transmembrane region" description="Helical" evidence="8">
    <location>
        <begin position="131"/>
        <end position="150"/>
    </location>
</feature>
<comment type="subcellular location">
    <subcellularLocation>
        <location evidence="1 8">Endoplasmic reticulum membrane</location>
        <topology evidence="1 8">Multi-pass membrane protein</topology>
    </subcellularLocation>
</comment>
<keyword evidence="8" id="KW-0256">Endoplasmic reticulum</keyword>
<keyword evidence="6 8" id="KW-1133">Transmembrane helix</keyword>
<feature type="transmembrane region" description="Helical" evidence="8">
    <location>
        <begin position="170"/>
        <end position="188"/>
    </location>
</feature>
<feature type="transmembrane region" description="Helical" evidence="8">
    <location>
        <begin position="79"/>
        <end position="97"/>
    </location>
</feature>
<organism evidence="9 10">
    <name type="scientific">Pachysolen tannophilus NRRL Y-2460</name>
    <dbReference type="NCBI Taxonomy" id="669874"/>
    <lineage>
        <taxon>Eukaryota</taxon>
        <taxon>Fungi</taxon>
        <taxon>Dikarya</taxon>
        <taxon>Ascomycota</taxon>
        <taxon>Saccharomycotina</taxon>
        <taxon>Pichiomycetes</taxon>
        <taxon>Pachysolenaceae</taxon>
        <taxon>Pachysolen</taxon>
    </lineage>
</organism>
<keyword evidence="10" id="KW-1185">Reference proteome</keyword>
<dbReference type="PIRSF" id="PIRSF017321">
    <property type="entry name" value="GWT1"/>
    <property type="match status" value="1"/>
</dbReference>
<evidence type="ECO:0000256" key="7">
    <source>
        <dbReference type="ARBA" id="ARBA00023136"/>
    </source>
</evidence>
<proteinExistence type="inferred from homology"/>
<dbReference type="EC" id="2.3.-.-" evidence="8"/>
<accession>A0A1E4TTA5</accession>
<name>A0A1E4TTA5_PACTA</name>
<dbReference type="Pfam" id="PF06423">
    <property type="entry name" value="GWT1"/>
    <property type="match status" value="1"/>
</dbReference>
<evidence type="ECO:0000256" key="4">
    <source>
        <dbReference type="ARBA" id="ARBA00022502"/>
    </source>
</evidence>
<dbReference type="PANTHER" id="PTHR20661">
    <property type="entry name" value="PHOSPHATIDYLINOSITOL-GLYCAN BIOSYNTHESIS CLASS W PROTEIN"/>
    <property type="match status" value="1"/>
</dbReference>
<evidence type="ECO:0000313" key="10">
    <source>
        <dbReference type="Proteomes" id="UP000094236"/>
    </source>
</evidence>
<comment type="similarity">
    <text evidence="3 8">Belongs to the PIGW family.</text>
</comment>
<feature type="transmembrane region" description="Helical" evidence="8">
    <location>
        <begin position="490"/>
        <end position="511"/>
    </location>
</feature>
<keyword evidence="8" id="KW-0012">Acyltransferase</keyword>
<dbReference type="GO" id="GO:0006506">
    <property type="term" value="P:GPI anchor biosynthetic process"/>
    <property type="evidence" value="ECO:0007669"/>
    <property type="project" value="UniProtKB-UniPathway"/>
</dbReference>
<keyword evidence="7 8" id="KW-0472">Membrane</keyword>
<evidence type="ECO:0000256" key="5">
    <source>
        <dbReference type="ARBA" id="ARBA00022692"/>
    </source>
</evidence>
<evidence type="ECO:0000256" key="3">
    <source>
        <dbReference type="ARBA" id="ARBA00007559"/>
    </source>
</evidence>
<feature type="transmembrane region" description="Helical" evidence="8">
    <location>
        <begin position="390"/>
        <end position="413"/>
    </location>
</feature>
<dbReference type="STRING" id="669874.A0A1E4TTA5"/>
<feature type="transmembrane region" description="Helical" evidence="8">
    <location>
        <begin position="306"/>
        <end position="333"/>
    </location>
</feature>
<comment type="function">
    <text evidence="8">A acetyltransferase, which acetylates the inositol ring of phosphatidylinositol during biosynthesis of GPI-anchor.</text>
</comment>
<sequence>MSTLKERKEAFVSDLTGGSVFEIYKVTSVTLVSYAYYLALRDKKVINENSIFAQIADFYLNWILLLLSVTVYSSNTERLVISLIPLLFLLFLCNPSSNDEKTNITRKQKIVKVNLKDLTLKEYLPYKAFITVYRSQMMVITCIAILAVDFKTFPRRFAKVENWGTSLMDLGVGSFVFSMGLVSCRNILKKNFQNEKTNGIIKLFQKSIWDTIPVLILGIIRLISVKLIGYQEHESEYGTHWNFFFTLGLLPSFVTLISPLTKIIPKFYLSIIIGLVYELTLINTELLKYILVAPRVDLISSNKEGIFSFIGYLAIFLSGQSCGHYVLPSILTLKNFHGKEITKNDILKTKNTNSIFTVSPVKGLLISTIIYHSLYYVINVCYTYSVSRKLANFLYILWVCAYNTTFLLGYLYVSNFFCKDDYKFEYIAGNDDIVSNDHEEIETAIEKIYFKKTPKSLHSVNANSLLIFLVSNLLTGAVNMTINTLDCNNYYAILILIIYCSTLSVLANFLYKFNIIIKL</sequence>
<dbReference type="AlphaFoldDB" id="A0A1E4TTA5"/>
<feature type="transmembrane region" description="Helical" evidence="8">
    <location>
        <begin position="208"/>
        <end position="229"/>
    </location>
</feature>
<feature type="transmembrane region" description="Helical" evidence="8">
    <location>
        <begin position="241"/>
        <end position="260"/>
    </location>
</feature>
<dbReference type="InterPro" id="IPR009447">
    <property type="entry name" value="PIGW/GWT1"/>
</dbReference>